<dbReference type="GO" id="GO:0006790">
    <property type="term" value="P:sulfur compound metabolic process"/>
    <property type="evidence" value="ECO:0000318"/>
    <property type="project" value="GO_Central"/>
</dbReference>
<evidence type="ECO:0007829" key="20">
    <source>
        <dbReference type="PeptideAtlas" id="B7PGM8"/>
    </source>
</evidence>
<dbReference type="InterPro" id="IPR000572">
    <property type="entry name" value="OxRdtase_Mopterin-bd_dom"/>
</dbReference>
<dbReference type="Proteomes" id="UP000001555">
    <property type="component" value="Unassembled WGS sequence"/>
</dbReference>
<comment type="subcellular location">
    <subcellularLocation>
        <location evidence="3">Mitochondrion intermembrane space</location>
    </subcellularLocation>
</comment>
<dbReference type="PaxDb" id="6945-B7PGM8"/>
<dbReference type="EMBL" id="ABJB010854170">
    <property type="status" value="NOT_ANNOTATED_CDS"/>
    <property type="molecule type" value="Genomic_DNA"/>
</dbReference>
<dbReference type="EnsemblMetazoa" id="ISCW004861-RA">
    <property type="protein sequence ID" value="ISCW004861-PA"/>
    <property type="gene ID" value="ISCW004861"/>
</dbReference>
<feature type="region of interest" description="Disordered" evidence="15">
    <location>
        <begin position="98"/>
        <end position="120"/>
    </location>
</feature>
<comment type="pathway">
    <text evidence="4">Sulfur metabolism.</text>
</comment>
<evidence type="ECO:0000256" key="4">
    <source>
        <dbReference type="ARBA" id="ARBA00004678"/>
    </source>
</evidence>
<evidence type="ECO:0000256" key="15">
    <source>
        <dbReference type="SAM" id="MobiDB-lite"/>
    </source>
</evidence>
<dbReference type="SMART" id="SM01117">
    <property type="entry name" value="Cyt-b5"/>
    <property type="match status" value="1"/>
</dbReference>
<dbReference type="SUPFAM" id="SSF56524">
    <property type="entry name" value="Oxidoreductase molybdopterin-binding domain"/>
    <property type="match status" value="1"/>
</dbReference>
<evidence type="ECO:0000256" key="11">
    <source>
        <dbReference type="ARBA" id="ARBA00023004"/>
    </source>
</evidence>
<evidence type="ECO:0000256" key="1">
    <source>
        <dbReference type="ARBA" id="ARBA00001924"/>
    </source>
</evidence>
<dbReference type="SUPFAM" id="SSF55856">
    <property type="entry name" value="Cytochrome b5-like heme/steroid binding domain"/>
    <property type="match status" value="1"/>
</dbReference>
<keyword evidence="10 17" id="KW-0560">Oxidoreductase</keyword>
<dbReference type="InterPro" id="IPR036374">
    <property type="entry name" value="OxRdtase_Mopterin-bd_sf"/>
</dbReference>
<evidence type="ECO:0000259" key="16">
    <source>
        <dbReference type="PROSITE" id="PS50255"/>
    </source>
</evidence>
<dbReference type="FunFam" id="3.10.120.10:FF:000007">
    <property type="entry name" value="Sulfite oxidase, mitochondrial"/>
    <property type="match status" value="1"/>
</dbReference>
<dbReference type="FunCoup" id="B7PGM8">
    <property type="interactions" value="976"/>
</dbReference>
<comment type="pathway">
    <text evidence="5">Energy metabolism; sulfur metabolism.</text>
</comment>
<dbReference type="PROSITE" id="PS00191">
    <property type="entry name" value="CYTOCHROME_B5_1"/>
    <property type="match status" value="1"/>
</dbReference>
<dbReference type="Gene3D" id="3.10.120.10">
    <property type="entry name" value="Cytochrome b5-like heme/steroid binding domain"/>
    <property type="match status" value="1"/>
</dbReference>
<evidence type="ECO:0000256" key="10">
    <source>
        <dbReference type="ARBA" id="ARBA00023002"/>
    </source>
</evidence>
<dbReference type="GO" id="GO:0008482">
    <property type="term" value="F:sulfite oxidase activity"/>
    <property type="evidence" value="ECO:0000318"/>
    <property type="project" value="GO_Central"/>
</dbReference>
<keyword evidence="12" id="KW-0496">Mitochondrion</keyword>
<dbReference type="STRING" id="6945.B7PGM8"/>
<dbReference type="InterPro" id="IPR018506">
    <property type="entry name" value="Cyt_B5_heme-BS"/>
</dbReference>
<dbReference type="PANTHER" id="PTHR19372:SF7">
    <property type="entry name" value="SULFITE OXIDASE, MITOCHONDRIAL"/>
    <property type="match status" value="1"/>
</dbReference>
<dbReference type="CDD" id="cd02111">
    <property type="entry name" value="eukary_SO_Moco"/>
    <property type="match status" value="1"/>
</dbReference>
<name>B7PGM8_IXOSC</name>
<dbReference type="SUPFAM" id="SSF81296">
    <property type="entry name" value="E set domains"/>
    <property type="match status" value="1"/>
</dbReference>
<keyword evidence="20" id="KW-1267">Proteomics identification</keyword>
<comment type="similarity">
    <text evidence="14">Belongs to the cytochrome b5 family.</text>
</comment>
<dbReference type="GO" id="GO:0043546">
    <property type="term" value="F:molybdopterin cofactor binding"/>
    <property type="evidence" value="ECO:0000318"/>
    <property type="project" value="GO_Central"/>
</dbReference>
<dbReference type="Gene3D" id="2.60.40.650">
    <property type="match status" value="1"/>
</dbReference>
<dbReference type="InterPro" id="IPR036400">
    <property type="entry name" value="Cyt_B5-like_heme/steroid_sf"/>
</dbReference>
<evidence type="ECO:0000256" key="3">
    <source>
        <dbReference type="ARBA" id="ARBA00004569"/>
    </source>
</evidence>
<dbReference type="EC" id="1.8.3.1" evidence="6"/>
<dbReference type="InterPro" id="IPR001199">
    <property type="entry name" value="Cyt_B5-like_heme/steroid-bd"/>
</dbReference>
<evidence type="ECO:0000256" key="6">
    <source>
        <dbReference type="ARBA" id="ARBA00012505"/>
    </source>
</evidence>
<gene>
    <name evidence="17" type="ORF">IscW_ISCW004861</name>
</gene>
<evidence type="ECO:0000256" key="5">
    <source>
        <dbReference type="ARBA" id="ARBA00004971"/>
    </source>
</evidence>
<dbReference type="Pfam" id="PF03404">
    <property type="entry name" value="Mo-co_dimer"/>
    <property type="match status" value="1"/>
</dbReference>
<dbReference type="AlphaFoldDB" id="B7PGM8"/>
<dbReference type="GO" id="GO:0005739">
    <property type="term" value="C:mitochondrion"/>
    <property type="evidence" value="ECO:0000318"/>
    <property type="project" value="GO_Central"/>
</dbReference>
<keyword evidence="9 14" id="KW-0479">Metal-binding</keyword>
<evidence type="ECO:0000313" key="17">
    <source>
        <dbReference type="EMBL" id="EEC05750.1"/>
    </source>
</evidence>
<evidence type="ECO:0000256" key="13">
    <source>
        <dbReference type="ARBA" id="ARBA00070338"/>
    </source>
</evidence>
<dbReference type="PROSITE" id="PS50255">
    <property type="entry name" value="CYTOCHROME_B5_2"/>
    <property type="match status" value="1"/>
</dbReference>
<dbReference type="EMBL" id="ABJB010327400">
    <property type="status" value="NOT_ANNOTATED_CDS"/>
    <property type="molecule type" value="Genomic_DNA"/>
</dbReference>
<feature type="non-terminal residue" evidence="17">
    <location>
        <position position="485"/>
    </location>
</feature>
<evidence type="ECO:0000313" key="18">
    <source>
        <dbReference type="EnsemblMetazoa" id="ISCW004861-PA"/>
    </source>
</evidence>
<proteinExistence type="evidence at protein level"/>
<dbReference type="VEuPathDB" id="VectorBase:ISCW004861"/>
<feature type="non-terminal residue" evidence="17">
    <location>
        <position position="1"/>
    </location>
</feature>
<accession>B7PGM8</accession>
<comment type="cofactor">
    <cofactor evidence="1">
        <name>Mo-molybdopterin</name>
        <dbReference type="ChEBI" id="CHEBI:71302"/>
    </cofactor>
</comment>
<dbReference type="FunFam" id="2.60.40.650:FF:000002">
    <property type="entry name" value="sulfite oxidase"/>
    <property type="match status" value="1"/>
</dbReference>
<dbReference type="Pfam" id="PF00174">
    <property type="entry name" value="Oxidored_molyb"/>
    <property type="match status" value="1"/>
</dbReference>
<keyword evidence="11 14" id="KW-0408">Iron</keyword>
<dbReference type="InterPro" id="IPR008335">
    <property type="entry name" value="Mopterin_OxRdtase_euk"/>
</dbReference>
<dbReference type="GO" id="GO:0020037">
    <property type="term" value="F:heme binding"/>
    <property type="evidence" value="ECO:0000318"/>
    <property type="project" value="GO_Central"/>
</dbReference>
<dbReference type="GO" id="GO:0030151">
    <property type="term" value="F:molybdenum ion binding"/>
    <property type="evidence" value="ECO:0007669"/>
    <property type="project" value="InterPro"/>
</dbReference>
<evidence type="ECO:0000256" key="12">
    <source>
        <dbReference type="ARBA" id="ARBA00023128"/>
    </source>
</evidence>
<organism>
    <name type="scientific">Ixodes scapularis</name>
    <name type="common">Black-legged tick</name>
    <name type="synonym">Deer tick</name>
    <dbReference type="NCBI Taxonomy" id="6945"/>
    <lineage>
        <taxon>Eukaryota</taxon>
        <taxon>Metazoa</taxon>
        <taxon>Ecdysozoa</taxon>
        <taxon>Arthropoda</taxon>
        <taxon>Chelicerata</taxon>
        <taxon>Arachnida</taxon>
        <taxon>Acari</taxon>
        <taxon>Parasitiformes</taxon>
        <taxon>Ixodida</taxon>
        <taxon>Ixodoidea</taxon>
        <taxon>Ixodidae</taxon>
        <taxon>Ixodinae</taxon>
        <taxon>Ixodes</taxon>
    </lineage>
</organism>
<dbReference type="PRINTS" id="PR00407">
    <property type="entry name" value="EUMOPTERIN"/>
</dbReference>
<evidence type="ECO:0000256" key="9">
    <source>
        <dbReference type="ARBA" id="ARBA00022723"/>
    </source>
</evidence>
<reference evidence="18" key="2">
    <citation type="submission" date="2020-05" db="UniProtKB">
        <authorList>
            <consortium name="EnsemblMetazoa"/>
        </authorList>
    </citation>
    <scope>IDENTIFICATION</scope>
    <source>
        <strain evidence="18">wikel</strain>
    </source>
</reference>
<dbReference type="VEuPathDB" id="VectorBase:ISCI004861"/>
<comment type="cofactor">
    <cofactor evidence="2">
        <name>heme b</name>
        <dbReference type="ChEBI" id="CHEBI:60344"/>
    </cofactor>
</comment>
<keyword evidence="19" id="KW-1185">Reference proteome</keyword>
<dbReference type="Pfam" id="PF00173">
    <property type="entry name" value="Cyt-b5"/>
    <property type="match status" value="1"/>
</dbReference>
<dbReference type="EMBL" id="DS708614">
    <property type="protein sequence ID" value="EEC05750.1"/>
    <property type="molecule type" value="Genomic_DNA"/>
</dbReference>
<dbReference type="GO" id="GO:0005758">
    <property type="term" value="C:mitochondrial intermembrane space"/>
    <property type="evidence" value="ECO:0007669"/>
    <property type="project" value="UniProtKB-SubCell"/>
</dbReference>
<reference evidence="17 19" key="1">
    <citation type="submission" date="2008-03" db="EMBL/GenBank/DDBJ databases">
        <title>Annotation of Ixodes scapularis.</title>
        <authorList>
            <consortium name="Ixodes scapularis Genome Project Consortium"/>
            <person name="Caler E."/>
            <person name="Hannick L.I."/>
            <person name="Bidwell S."/>
            <person name="Joardar V."/>
            <person name="Thiagarajan M."/>
            <person name="Amedeo P."/>
            <person name="Galinsky K.J."/>
            <person name="Schobel S."/>
            <person name="Inman J."/>
            <person name="Hostetler J."/>
            <person name="Miller J."/>
            <person name="Hammond M."/>
            <person name="Megy K."/>
            <person name="Lawson D."/>
            <person name="Kodira C."/>
            <person name="Sutton G."/>
            <person name="Meyer J."/>
            <person name="Hill C.A."/>
            <person name="Birren B."/>
            <person name="Nene V."/>
            <person name="Collins F."/>
            <person name="Alarcon-Chaidez F."/>
            <person name="Wikel S."/>
            <person name="Strausberg R."/>
        </authorList>
    </citation>
    <scope>NUCLEOTIDE SEQUENCE [LARGE SCALE GENOMIC DNA]</scope>
    <source>
        <strain evidence="19">Wikel</strain>
        <strain evidence="17">Wikel colony</strain>
    </source>
</reference>
<evidence type="ECO:0000256" key="7">
    <source>
        <dbReference type="ARBA" id="ARBA00022505"/>
    </source>
</evidence>
<evidence type="ECO:0000256" key="8">
    <source>
        <dbReference type="ARBA" id="ARBA00022617"/>
    </source>
</evidence>
<evidence type="ECO:0000256" key="2">
    <source>
        <dbReference type="ARBA" id="ARBA00001970"/>
    </source>
</evidence>
<dbReference type="OrthoDB" id="10051395at2759"/>
<dbReference type="HOGENOM" id="CLU_003827_5_1_1"/>
<evidence type="ECO:0000256" key="14">
    <source>
        <dbReference type="RuleBase" id="RU362121"/>
    </source>
</evidence>
<dbReference type="VEuPathDB" id="VectorBase:ISCP_000890"/>
<sequence>FAEPKSRADDPVPGLPEYSADDVARHATKEDRIWVSYKSGVYDVTDFVDVHPGGDNILLGAGGGIDPFWNLYAVHKTPEILGMLEGFRIGNLKASDVRRGGRGISTTRTQPTPGRHPRAQAGFGEAVQRGISADYPRGTITRLPSELPELFYVRNHLPVPDVNPEDYVLEVESIDGESQVLTLEDIKTKFEKVTITSVVQCAGNRRSELNKVKKVKGLEWGPCAIGNATWSGARLIDVLHHLGMDTDDPRIEHVVFDGLDLDPTGNPYGASVPAHKALNPKADVILAYEMNGEPLPRDHGFPIRAIVPGVVGARNVKWLGSIRLSAEESSSFWQQNDYKGFCPSTDWDTVDFKSAPAIQELPITSVVCSPTEGSTVKLKGNKLPVKGYAWSGGGRRVVRVDVSADGGQTWVPAQLHSEDDTLHKAWGWTLWRVDLEVPPGTAELQVVCKAVDSSYNAQPENAEGVWNLRGVLNNAWHRVRVKVQA</sequence>
<dbReference type="PANTHER" id="PTHR19372">
    <property type="entry name" value="SULFITE REDUCTASE"/>
    <property type="match status" value="1"/>
</dbReference>
<keyword evidence="7" id="KW-0500">Molybdenum</keyword>
<protein>
    <recommendedName>
        <fullName evidence="13">Sulfite oxidase</fullName>
        <ecNumber evidence="6">1.8.3.1</ecNumber>
    </recommendedName>
</protein>
<dbReference type="InterPro" id="IPR005066">
    <property type="entry name" value="MoCF_OxRdtse_dimer"/>
</dbReference>
<dbReference type="FunFam" id="3.90.420.10:FF:000002">
    <property type="entry name" value="sulfite oxidase, mitochondrial"/>
    <property type="match status" value="1"/>
</dbReference>
<feature type="domain" description="Cytochrome b5 heme-binding" evidence="16">
    <location>
        <begin position="15"/>
        <end position="93"/>
    </location>
</feature>
<dbReference type="EMBL" id="ABJB010051207">
    <property type="status" value="NOT_ANNOTATED_CDS"/>
    <property type="molecule type" value="Genomic_DNA"/>
</dbReference>
<dbReference type="UniPathway" id="UPA00096"/>
<keyword evidence="8 14" id="KW-0349">Heme</keyword>
<dbReference type="Gene3D" id="3.90.420.10">
    <property type="entry name" value="Oxidoreductase, molybdopterin-binding domain"/>
    <property type="match status" value="1"/>
</dbReference>
<dbReference type="InterPro" id="IPR014756">
    <property type="entry name" value="Ig_E-set"/>
</dbReference>
<evidence type="ECO:0000313" key="19">
    <source>
        <dbReference type="Proteomes" id="UP000001555"/>
    </source>
</evidence>